<dbReference type="RefSeq" id="WP_166920329.1">
    <property type="nucleotide sequence ID" value="NZ_JAASRN010000003.1"/>
</dbReference>
<dbReference type="NCBIfam" id="TIGR01331">
    <property type="entry name" value="bisphos_cysQ"/>
    <property type="match status" value="1"/>
</dbReference>
<dbReference type="InterPro" id="IPR050725">
    <property type="entry name" value="CysQ/Inositol_MonoPase"/>
</dbReference>
<evidence type="ECO:0000256" key="3">
    <source>
        <dbReference type="ARBA" id="ARBA00022475"/>
    </source>
</evidence>
<sequence>MDIELQQIIETVYEAGAVIMHYFRSAHLQVEQKKDDSPLTVADRESNTVLTHMLQRYSGHPVVSEENPMLPYEERRRWGKFWLIDPLDGTKSFIRGEETFTVNVALVEGQLPVVGILYAPAYDTLYYAIRGQGAFYIEHHGRPQALKRPPMPAYLTALISKSHQGTKDKELLLGLPVKHFVPMSSALKFARVAEGKAHIYVRTGPTMEWDTAAGQVIVEEVGGVVLDLDGNMLVYNKEKMCNEGFVCKLYPELQTFSSVEQ</sequence>
<evidence type="ECO:0000256" key="1">
    <source>
        <dbReference type="ARBA" id="ARBA00001625"/>
    </source>
</evidence>
<feature type="binding site" evidence="9">
    <location>
        <position position="210"/>
    </location>
    <ligand>
        <name>Mg(2+)</name>
        <dbReference type="ChEBI" id="CHEBI:18420"/>
        <label>2</label>
    </ligand>
</feature>
<comment type="caution">
    <text evidence="11">The sequence shown here is derived from an EMBL/GenBank/DDBJ whole genome shotgun (WGS) entry which is preliminary data.</text>
</comment>
<dbReference type="GO" id="GO:0005886">
    <property type="term" value="C:plasma membrane"/>
    <property type="evidence" value="ECO:0007669"/>
    <property type="project" value="UniProtKB-SubCell"/>
</dbReference>
<feature type="binding site" evidence="10">
    <location>
        <position position="85"/>
    </location>
    <ligand>
        <name>Mg(2+)</name>
        <dbReference type="ChEBI" id="CHEBI:18420"/>
        <label>1</label>
        <note>catalytic</note>
    </ligand>
</feature>
<feature type="binding site" evidence="9">
    <location>
        <position position="85"/>
    </location>
    <ligand>
        <name>Mg(2+)</name>
        <dbReference type="ChEBI" id="CHEBI:18420"/>
        <label>2</label>
    </ligand>
</feature>
<dbReference type="Pfam" id="PF00459">
    <property type="entry name" value="Inositol_P"/>
    <property type="match status" value="1"/>
</dbReference>
<dbReference type="PANTHER" id="PTHR43028">
    <property type="entry name" value="3'(2'),5'-BISPHOSPHATE NUCLEOTIDASE 1"/>
    <property type="match status" value="1"/>
</dbReference>
<dbReference type="PANTHER" id="PTHR43028:SF5">
    <property type="entry name" value="3'(2'),5'-BISPHOSPHATE NUCLEOTIDASE 1"/>
    <property type="match status" value="1"/>
</dbReference>
<keyword evidence="7 9" id="KW-0460">Magnesium</keyword>
<evidence type="ECO:0000256" key="8">
    <source>
        <dbReference type="ARBA" id="ARBA00023136"/>
    </source>
</evidence>
<dbReference type="InterPro" id="IPR020583">
    <property type="entry name" value="Inositol_monoP_metal-BS"/>
</dbReference>
<evidence type="ECO:0000256" key="7">
    <source>
        <dbReference type="ARBA" id="ARBA00022842"/>
    </source>
</evidence>
<evidence type="ECO:0000313" key="12">
    <source>
        <dbReference type="Proteomes" id="UP000537126"/>
    </source>
</evidence>
<evidence type="ECO:0000256" key="2">
    <source>
        <dbReference type="ARBA" id="ARBA00005289"/>
    </source>
</evidence>
<gene>
    <name evidence="9" type="primary">cysQ</name>
    <name evidence="11" type="ORF">FHS56_002025</name>
</gene>
<comment type="subcellular location">
    <subcellularLocation>
        <location evidence="9">Cell membrane</location>
        <topology evidence="9">Peripheral membrane protein</topology>
        <orientation evidence="9">Cytoplasmic side</orientation>
    </subcellularLocation>
</comment>
<evidence type="ECO:0000256" key="10">
    <source>
        <dbReference type="PIRSR" id="PIRSR600760-2"/>
    </source>
</evidence>
<dbReference type="GO" id="GO:0046854">
    <property type="term" value="P:phosphatidylinositol phosphate biosynthetic process"/>
    <property type="evidence" value="ECO:0007669"/>
    <property type="project" value="InterPro"/>
</dbReference>
<comment type="similarity">
    <text evidence="2 9">Belongs to the inositol monophosphatase superfamily. CysQ family.</text>
</comment>
<dbReference type="InterPro" id="IPR020550">
    <property type="entry name" value="Inositol_monophosphatase_CS"/>
</dbReference>
<comment type="catalytic activity">
    <reaction evidence="1 9">
        <text>adenosine 3',5'-bisphosphate + H2O = AMP + phosphate</text>
        <dbReference type="Rhea" id="RHEA:10040"/>
        <dbReference type="ChEBI" id="CHEBI:15377"/>
        <dbReference type="ChEBI" id="CHEBI:43474"/>
        <dbReference type="ChEBI" id="CHEBI:58343"/>
        <dbReference type="ChEBI" id="CHEBI:456215"/>
        <dbReference type="EC" id="3.1.3.7"/>
    </reaction>
</comment>
<dbReference type="PROSITE" id="PS00630">
    <property type="entry name" value="IMP_2"/>
    <property type="match status" value="1"/>
</dbReference>
<dbReference type="Gene3D" id="3.30.540.10">
    <property type="entry name" value="Fructose-1,6-Bisphosphatase, subunit A, domain 1"/>
    <property type="match status" value="1"/>
</dbReference>
<feature type="binding site" evidence="10">
    <location>
        <position position="210"/>
    </location>
    <ligand>
        <name>Mg(2+)</name>
        <dbReference type="ChEBI" id="CHEBI:18420"/>
        <label>1</label>
        <note>catalytic</note>
    </ligand>
</feature>
<feature type="binding site" evidence="9">
    <location>
        <position position="65"/>
    </location>
    <ligand>
        <name>Mg(2+)</name>
        <dbReference type="ChEBI" id="CHEBI:18420"/>
        <label>1</label>
    </ligand>
</feature>
<dbReference type="GO" id="GO:0000287">
    <property type="term" value="F:magnesium ion binding"/>
    <property type="evidence" value="ECO:0007669"/>
    <property type="project" value="UniProtKB-UniRule"/>
</dbReference>
<feature type="binding site" evidence="10">
    <location>
        <position position="88"/>
    </location>
    <ligand>
        <name>Mg(2+)</name>
        <dbReference type="ChEBI" id="CHEBI:18420"/>
        <label>1</label>
        <note>catalytic</note>
    </ligand>
</feature>
<feature type="binding site" evidence="9">
    <location>
        <begin position="87"/>
        <end position="90"/>
    </location>
    <ligand>
        <name>substrate</name>
    </ligand>
</feature>
<evidence type="ECO:0000256" key="9">
    <source>
        <dbReference type="HAMAP-Rule" id="MF_02095"/>
    </source>
</evidence>
<keyword evidence="6 9" id="KW-0378">Hydrolase</keyword>
<keyword evidence="4" id="KW-0997">Cell inner membrane</keyword>
<comment type="function">
    <text evidence="9">Converts adenosine-3',5'-bisphosphate (PAP) to AMP.</text>
</comment>
<feature type="binding site" evidence="9">
    <location>
        <position position="88"/>
    </location>
    <ligand>
        <name>Mg(2+)</name>
        <dbReference type="ChEBI" id="CHEBI:18420"/>
        <label>2</label>
    </ligand>
</feature>
<dbReference type="EC" id="3.1.3.7" evidence="9"/>
<feature type="binding site" evidence="10">
    <location>
        <position position="87"/>
    </location>
    <ligand>
        <name>Mg(2+)</name>
        <dbReference type="ChEBI" id="CHEBI:18420"/>
        <label>1</label>
        <note>catalytic</note>
    </ligand>
</feature>
<dbReference type="GO" id="GO:0008441">
    <property type="term" value="F:3'(2'),5'-bisphosphate nucleotidase activity"/>
    <property type="evidence" value="ECO:0007669"/>
    <property type="project" value="UniProtKB-UniRule"/>
</dbReference>
<name>A0A846MT67_9BACT</name>
<feature type="binding site" evidence="10">
    <location>
        <position position="65"/>
    </location>
    <ligand>
        <name>Mg(2+)</name>
        <dbReference type="ChEBI" id="CHEBI:18420"/>
        <label>1</label>
        <note>catalytic</note>
    </ligand>
</feature>
<dbReference type="HAMAP" id="MF_02095">
    <property type="entry name" value="CysQ"/>
    <property type="match status" value="1"/>
</dbReference>
<dbReference type="PROSITE" id="PS00629">
    <property type="entry name" value="IMP_1"/>
    <property type="match status" value="1"/>
</dbReference>
<dbReference type="GO" id="GO:0000103">
    <property type="term" value="P:sulfate assimilation"/>
    <property type="evidence" value="ECO:0007669"/>
    <property type="project" value="TreeGrafter"/>
</dbReference>
<evidence type="ECO:0000313" key="11">
    <source>
        <dbReference type="EMBL" id="NIK74500.1"/>
    </source>
</evidence>
<keyword evidence="8 9" id="KW-0472">Membrane</keyword>
<feature type="binding site" evidence="9">
    <location>
        <position position="85"/>
    </location>
    <ligand>
        <name>Mg(2+)</name>
        <dbReference type="ChEBI" id="CHEBI:18420"/>
        <label>1</label>
    </ligand>
</feature>
<dbReference type="InterPro" id="IPR000760">
    <property type="entry name" value="Inositol_monophosphatase-like"/>
</dbReference>
<dbReference type="InterPro" id="IPR006240">
    <property type="entry name" value="CysQ"/>
</dbReference>
<evidence type="ECO:0000256" key="6">
    <source>
        <dbReference type="ARBA" id="ARBA00022801"/>
    </source>
</evidence>
<dbReference type="CDD" id="cd01638">
    <property type="entry name" value="CysQ"/>
    <property type="match status" value="1"/>
</dbReference>
<dbReference type="EMBL" id="JAASRN010000003">
    <property type="protein sequence ID" value="NIK74500.1"/>
    <property type="molecule type" value="Genomic_DNA"/>
</dbReference>
<comment type="cofactor">
    <cofactor evidence="9 10">
        <name>Mg(2+)</name>
        <dbReference type="ChEBI" id="CHEBI:18420"/>
    </cofactor>
</comment>
<feature type="binding site" evidence="9">
    <location>
        <position position="210"/>
    </location>
    <ligand>
        <name>substrate</name>
    </ligand>
</feature>
<dbReference type="SUPFAM" id="SSF56655">
    <property type="entry name" value="Carbohydrate phosphatase"/>
    <property type="match status" value="1"/>
</dbReference>
<accession>A0A846MT67</accession>
<evidence type="ECO:0000256" key="4">
    <source>
        <dbReference type="ARBA" id="ARBA00022519"/>
    </source>
</evidence>
<dbReference type="AlphaFoldDB" id="A0A846MT67"/>
<protein>
    <recommendedName>
        <fullName evidence="9">3'(2'),5'-bisphosphate nucleotidase CysQ</fullName>
        <ecNumber evidence="9">3.1.3.7</ecNumber>
    </recommendedName>
    <alternativeName>
        <fullName evidence="9">3'(2'),5-bisphosphonucleoside 3'(2')-phosphohydrolase</fullName>
    </alternativeName>
    <alternativeName>
        <fullName evidence="9">3'-phosphoadenosine 5'-phosphate phosphatase</fullName>
        <shortName evidence="9">PAP phosphatase</shortName>
    </alternativeName>
</protein>
<keyword evidence="12" id="KW-1185">Reference proteome</keyword>
<organism evidence="11 12">
    <name type="scientific">Thermonema lapsum</name>
    <dbReference type="NCBI Taxonomy" id="28195"/>
    <lineage>
        <taxon>Bacteria</taxon>
        <taxon>Pseudomonadati</taxon>
        <taxon>Bacteroidota</taxon>
        <taxon>Cytophagia</taxon>
        <taxon>Cytophagales</taxon>
        <taxon>Thermonemataceae</taxon>
        <taxon>Thermonema</taxon>
    </lineage>
</organism>
<reference evidence="11 12" key="1">
    <citation type="submission" date="2020-03" db="EMBL/GenBank/DDBJ databases">
        <title>Genomic Encyclopedia of Type Strains, Phase IV (KMG-IV): sequencing the most valuable type-strain genomes for metagenomic binning, comparative biology and taxonomic classification.</title>
        <authorList>
            <person name="Goeker M."/>
        </authorList>
    </citation>
    <scope>NUCLEOTIDE SEQUENCE [LARGE SCALE GENOMIC DNA]</scope>
    <source>
        <strain evidence="11 12">DSM 5718</strain>
    </source>
</reference>
<proteinExistence type="inferred from homology"/>
<keyword evidence="3 9" id="KW-1003">Cell membrane</keyword>
<dbReference type="GO" id="GO:0050427">
    <property type="term" value="P:3'-phosphoadenosine 5'-phosphosulfate metabolic process"/>
    <property type="evidence" value="ECO:0007669"/>
    <property type="project" value="TreeGrafter"/>
</dbReference>
<evidence type="ECO:0000256" key="5">
    <source>
        <dbReference type="ARBA" id="ARBA00022723"/>
    </source>
</evidence>
<keyword evidence="5 9" id="KW-0479">Metal-binding</keyword>
<dbReference type="Proteomes" id="UP000537126">
    <property type="component" value="Unassembled WGS sequence"/>
</dbReference>
<feature type="binding site" evidence="9">
    <location>
        <position position="65"/>
    </location>
    <ligand>
        <name>substrate</name>
    </ligand>
</feature>
<dbReference type="Gene3D" id="3.40.190.80">
    <property type="match status" value="1"/>
</dbReference>
<feature type="binding site" evidence="9">
    <location>
        <position position="87"/>
    </location>
    <ligand>
        <name>Mg(2+)</name>
        <dbReference type="ChEBI" id="CHEBI:18420"/>
        <label>1</label>
    </ligand>
</feature>